<evidence type="ECO:0000256" key="2">
    <source>
        <dbReference type="ARBA" id="ARBA00021245"/>
    </source>
</evidence>
<keyword evidence="6" id="KW-0804">Transcription</keyword>
<dbReference type="PANTHER" id="PTHR43133:SF8">
    <property type="entry name" value="RNA POLYMERASE SIGMA FACTOR HI_1459-RELATED"/>
    <property type="match status" value="1"/>
</dbReference>
<organism evidence="9 10">
    <name type="scientific">Niastella populi</name>
    <dbReference type="NCBI Taxonomy" id="550983"/>
    <lineage>
        <taxon>Bacteria</taxon>
        <taxon>Pseudomonadati</taxon>
        <taxon>Bacteroidota</taxon>
        <taxon>Chitinophagia</taxon>
        <taxon>Chitinophagales</taxon>
        <taxon>Chitinophagaceae</taxon>
        <taxon>Niastella</taxon>
    </lineage>
</organism>
<keyword evidence="10" id="KW-1185">Reference proteome</keyword>
<comment type="caution">
    <text evidence="9">The sequence shown here is derived from an EMBL/GenBank/DDBJ whole genome shotgun (WGS) entry which is preliminary data.</text>
</comment>
<dbReference type="AlphaFoldDB" id="A0A1V9GB88"/>
<dbReference type="Proteomes" id="UP000192276">
    <property type="component" value="Unassembled WGS sequence"/>
</dbReference>
<evidence type="ECO:0000256" key="4">
    <source>
        <dbReference type="ARBA" id="ARBA00023082"/>
    </source>
</evidence>
<protein>
    <recommendedName>
        <fullName evidence="2">RNA polymerase sigma factor SigS</fullName>
    </recommendedName>
</protein>
<dbReference type="NCBIfam" id="TIGR02937">
    <property type="entry name" value="sigma70-ECF"/>
    <property type="match status" value="1"/>
</dbReference>
<dbReference type="InterPro" id="IPR007627">
    <property type="entry name" value="RNA_pol_sigma70_r2"/>
</dbReference>
<name>A0A1V9GB88_9BACT</name>
<evidence type="ECO:0000256" key="7">
    <source>
        <dbReference type="ARBA" id="ARBA00024701"/>
    </source>
</evidence>
<proteinExistence type="inferred from homology"/>
<dbReference type="SUPFAM" id="SSF46894">
    <property type="entry name" value="C-terminal effector domain of the bipartite response regulators"/>
    <property type="match status" value="1"/>
</dbReference>
<dbReference type="Gene3D" id="1.10.10.10">
    <property type="entry name" value="Winged helix-like DNA-binding domain superfamily/Winged helix DNA-binding domain"/>
    <property type="match status" value="1"/>
</dbReference>
<evidence type="ECO:0000313" key="10">
    <source>
        <dbReference type="Proteomes" id="UP000192276"/>
    </source>
</evidence>
<evidence type="ECO:0000256" key="5">
    <source>
        <dbReference type="ARBA" id="ARBA00023125"/>
    </source>
</evidence>
<dbReference type="InterPro" id="IPR039425">
    <property type="entry name" value="RNA_pol_sigma-70-like"/>
</dbReference>
<dbReference type="Gene3D" id="1.10.1740.10">
    <property type="match status" value="1"/>
</dbReference>
<dbReference type="InterPro" id="IPR016032">
    <property type="entry name" value="Sig_transdc_resp-reg_C-effctor"/>
</dbReference>
<reference evidence="10" key="1">
    <citation type="submission" date="2016-04" db="EMBL/GenBank/DDBJ databases">
        <authorList>
            <person name="Chen L."/>
            <person name="Zhuang W."/>
            <person name="Wang G."/>
        </authorList>
    </citation>
    <scope>NUCLEOTIDE SEQUENCE [LARGE SCALE GENOMIC DNA]</scope>
    <source>
        <strain evidence="10">208</strain>
    </source>
</reference>
<dbReference type="InterPro" id="IPR036388">
    <property type="entry name" value="WH-like_DNA-bd_sf"/>
</dbReference>
<dbReference type="InterPro" id="IPR013325">
    <property type="entry name" value="RNA_pol_sigma_r2"/>
</dbReference>
<evidence type="ECO:0000256" key="1">
    <source>
        <dbReference type="ARBA" id="ARBA00007788"/>
    </source>
</evidence>
<dbReference type="InterPro" id="IPR014284">
    <property type="entry name" value="RNA_pol_sigma-70_dom"/>
</dbReference>
<gene>
    <name evidence="9" type="ORF">A4R26_32675</name>
</gene>
<feature type="domain" description="RNA polymerase sigma-70 region 2" evidence="8">
    <location>
        <begin position="37"/>
        <end position="105"/>
    </location>
</feature>
<evidence type="ECO:0000259" key="8">
    <source>
        <dbReference type="Pfam" id="PF04542"/>
    </source>
</evidence>
<comment type="similarity">
    <text evidence="1">Belongs to the sigma-70 factor family.</text>
</comment>
<accession>A0A1V9GB88</accession>
<dbReference type="SUPFAM" id="SSF88946">
    <property type="entry name" value="Sigma2 domain of RNA polymerase sigma factors"/>
    <property type="match status" value="1"/>
</dbReference>
<dbReference type="EMBL" id="LWBP01000008">
    <property type="protein sequence ID" value="OQP67824.1"/>
    <property type="molecule type" value="Genomic_DNA"/>
</dbReference>
<dbReference type="STRING" id="550983.A4R26_32675"/>
<evidence type="ECO:0000256" key="3">
    <source>
        <dbReference type="ARBA" id="ARBA00023015"/>
    </source>
</evidence>
<dbReference type="GO" id="GO:0006352">
    <property type="term" value="P:DNA-templated transcription initiation"/>
    <property type="evidence" value="ECO:0007669"/>
    <property type="project" value="InterPro"/>
</dbReference>
<dbReference type="PANTHER" id="PTHR43133">
    <property type="entry name" value="RNA POLYMERASE ECF-TYPE SIGMA FACTO"/>
    <property type="match status" value="1"/>
</dbReference>
<dbReference type="GO" id="GO:0016987">
    <property type="term" value="F:sigma factor activity"/>
    <property type="evidence" value="ECO:0007669"/>
    <property type="project" value="UniProtKB-KW"/>
</dbReference>
<evidence type="ECO:0000256" key="6">
    <source>
        <dbReference type="ARBA" id="ARBA00023163"/>
    </source>
</evidence>
<keyword evidence="3" id="KW-0805">Transcription regulation</keyword>
<dbReference type="GO" id="GO:0003677">
    <property type="term" value="F:DNA binding"/>
    <property type="evidence" value="ECO:0007669"/>
    <property type="project" value="UniProtKB-KW"/>
</dbReference>
<keyword evidence="4" id="KW-0731">Sigma factor</keyword>
<dbReference type="Pfam" id="PF04542">
    <property type="entry name" value="Sigma70_r2"/>
    <property type="match status" value="1"/>
</dbReference>
<keyword evidence="5" id="KW-0238">DNA-binding</keyword>
<evidence type="ECO:0000313" key="9">
    <source>
        <dbReference type="EMBL" id="OQP67824.1"/>
    </source>
</evidence>
<comment type="function">
    <text evidence="7">Sigma factors are initiation factors that promote the attachment of RNA polymerase to specific initiation sites and are then released. Sigma-S contributes to the protection against external stress, thus playing a role in cellular fitness and survival.</text>
</comment>
<sequence length="212" mass="25145">MFSFIELINDCIFMKTSEAYNSLLYKKILDEEFSNTYRRCKGKIERKAFYLTGSKQQTEDIVQEIFLKLWLKWPVLSIMPEDNLEDYIYAMVRNHVLNIQKKEKRLRKKWTDYREVKSNHYLPDEMVLAEGLKIYNEAIDQLTTKEKEVFLLYDSDLGRLAIAAKMKRSKNTINNQLNSAFRTVRSYLSKKLDLAICSDKRRKCLRAAVQAN</sequence>